<reference evidence="2 3" key="1">
    <citation type="submission" date="2019-02" db="EMBL/GenBank/DDBJ databases">
        <title>Deep-cultivation of Planctomycetes and their phenomic and genomic characterization uncovers novel biology.</title>
        <authorList>
            <person name="Wiegand S."/>
            <person name="Jogler M."/>
            <person name="Boedeker C."/>
            <person name="Pinto D."/>
            <person name="Vollmers J."/>
            <person name="Rivas-Marin E."/>
            <person name="Kohn T."/>
            <person name="Peeters S.H."/>
            <person name="Heuer A."/>
            <person name="Rast P."/>
            <person name="Oberbeckmann S."/>
            <person name="Bunk B."/>
            <person name="Jeske O."/>
            <person name="Meyerdierks A."/>
            <person name="Storesund J.E."/>
            <person name="Kallscheuer N."/>
            <person name="Luecker S."/>
            <person name="Lage O.M."/>
            <person name="Pohl T."/>
            <person name="Merkel B.J."/>
            <person name="Hornburger P."/>
            <person name="Mueller R.-W."/>
            <person name="Bruemmer F."/>
            <person name="Labrenz M."/>
            <person name="Spormann A.M."/>
            <person name="Op den Camp H."/>
            <person name="Overmann J."/>
            <person name="Amann R."/>
            <person name="Jetten M.S.M."/>
            <person name="Mascher T."/>
            <person name="Medema M.H."/>
            <person name="Devos D.P."/>
            <person name="Kaster A.-K."/>
            <person name="Ovreas L."/>
            <person name="Rohde M."/>
            <person name="Galperin M.Y."/>
            <person name="Jogler C."/>
        </authorList>
    </citation>
    <scope>NUCLEOTIDE SEQUENCE [LARGE SCALE GENOMIC DNA]</scope>
    <source>
        <strain evidence="2 3">Mal52</strain>
    </source>
</reference>
<evidence type="ECO:0000313" key="2">
    <source>
        <dbReference type="EMBL" id="QDU43813.1"/>
    </source>
</evidence>
<dbReference type="AlphaFoldDB" id="A0A517ZMV0"/>
<keyword evidence="3" id="KW-1185">Reference proteome</keyword>
<proteinExistence type="predicted"/>
<gene>
    <name evidence="2" type="ORF">Mal52_22900</name>
</gene>
<evidence type="ECO:0008006" key="4">
    <source>
        <dbReference type="Google" id="ProtNLM"/>
    </source>
</evidence>
<evidence type="ECO:0000313" key="3">
    <source>
        <dbReference type="Proteomes" id="UP000319383"/>
    </source>
</evidence>
<keyword evidence="1" id="KW-1133">Transmembrane helix</keyword>
<evidence type="ECO:0000256" key="1">
    <source>
        <dbReference type="SAM" id="Phobius"/>
    </source>
</evidence>
<keyword evidence="1" id="KW-0472">Membrane</keyword>
<name>A0A517ZMV0_9PLAN</name>
<feature type="transmembrane region" description="Helical" evidence="1">
    <location>
        <begin position="105"/>
        <end position="122"/>
    </location>
</feature>
<dbReference type="RefSeq" id="WP_145376106.1">
    <property type="nucleotide sequence ID" value="NZ_CP036276.1"/>
</dbReference>
<organism evidence="2 3">
    <name type="scientific">Symmachiella dynata</name>
    <dbReference type="NCBI Taxonomy" id="2527995"/>
    <lineage>
        <taxon>Bacteria</taxon>
        <taxon>Pseudomonadati</taxon>
        <taxon>Planctomycetota</taxon>
        <taxon>Planctomycetia</taxon>
        <taxon>Planctomycetales</taxon>
        <taxon>Planctomycetaceae</taxon>
        <taxon>Symmachiella</taxon>
    </lineage>
</organism>
<sequence length="234" mass="25832">MNCDQAFECLTDPETGDDSALQDHLDHCPRCRDMAEILEPALRFVTGDAAQDWSTSAWEFSTNVTNPATQSQPFLTEQAVRVAEEAASGLSARSNRQQRTRRNRWLAVALLAPMFALAMFLAEQDDTSNAQPPRQYRASGPALGTCTRTSVAMLAKRDETNREISAYEVVLSCNVCHLLDRPVRRDAQDPLKLQPAKPVEAGGHWETTPGAAHVSTGISFRWQMAARASQNRAC</sequence>
<dbReference type="EMBL" id="CP036276">
    <property type="protein sequence ID" value="QDU43813.1"/>
    <property type="molecule type" value="Genomic_DNA"/>
</dbReference>
<keyword evidence="1" id="KW-0812">Transmembrane</keyword>
<dbReference type="Proteomes" id="UP000319383">
    <property type="component" value="Chromosome"/>
</dbReference>
<accession>A0A517ZMV0</accession>
<dbReference type="KEGG" id="sdyn:Mal52_22900"/>
<protein>
    <recommendedName>
        <fullName evidence="4">Zinc-finger domain-containing protein</fullName>
    </recommendedName>
</protein>